<keyword evidence="2" id="KW-1185">Reference proteome</keyword>
<dbReference type="PANTHER" id="PTHR39217:SF1">
    <property type="entry name" value="GLUTATHIONE SYNTHETASE"/>
    <property type="match status" value="1"/>
</dbReference>
<reference evidence="2" key="1">
    <citation type="submission" date="2019-04" db="EMBL/GenBank/DDBJ databases">
        <title>Draft genome sequence of Pseudonocardiaceae bacterium SL3-2-4.</title>
        <authorList>
            <person name="Ningsih F."/>
            <person name="Yokota A."/>
            <person name="Sakai Y."/>
            <person name="Nanatani K."/>
            <person name="Yabe S."/>
            <person name="Oetari A."/>
            <person name="Sjamsuridzal W."/>
        </authorList>
    </citation>
    <scope>NUCLEOTIDE SEQUENCE [LARGE SCALE GENOMIC DNA]</scope>
    <source>
        <strain evidence="2">SL3-2-4</strain>
    </source>
</reference>
<organism evidence="1 2">
    <name type="scientific">Gandjariella thermophila</name>
    <dbReference type="NCBI Taxonomy" id="1931992"/>
    <lineage>
        <taxon>Bacteria</taxon>
        <taxon>Bacillati</taxon>
        <taxon>Actinomycetota</taxon>
        <taxon>Actinomycetes</taxon>
        <taxon>Pseudonocardiales</taxon>
        <taxon>Pseudonocardiaceae</taxon>
        <taxon>Gandjariella</taxon>
    </lineage>
</organism>
<evidence type="ECO:0000313" key="2">
    <source>
        <dbReference type="Proteomes" id="UP000298860"/>
    </source>
</evidence>
<comment type="caution">
    <text evidence="1">The sequence shown here is derived from an EMBL/GenBank/DDBJ whole genome shotgun (WGS) entry which is preliminary data.</text>
</comment>
<dbReference type="Proteomes" id="UP000298860">
    <property type="component" value="Unassembled WGS sequence"/>
</dbReference>
<dbReference type="OrthoDB" id="3373978at2"/>
<accession>A0A4D4J0N5</accession>
<proteinExistence type="predicted"/>
<dbReference type="AlphaFoldDB" id="A0A4D4J0N5"/>
<dbReference type="SUPFAM" id="SSF56059">
    <property type="entry name" value="Glutathione synthetase ATP-binding domain-like"/>
    <property type="match status" value="1"/>
</dbReference>
<gene>
    <name evidence="1" type="ORF">GTS_05570</name>
</gene>
<name>A0A4D4J0N5_9PSEU</name>
<protein>
    <submittedName>
        <fullName evidence="1">ATP-grasp domain-containing protein</fullName>
    </submittedName>
</protein>
<evidence type="ECO:0000313" key="1">
    <source>
        <dbReference type="EMBL" id="GDY28924.1"/>
    </source>
</evidence>
<dbReference type="EMBL" id="BJFL01000002">
    <property type="protein sequence ID" value="GDY28924.1"/>
    <property type="molecule type" value="Genomic_DNA"/>
</dbReference>
<dbReference type="PANTHER" id="PTHR39217">
    <property type="match status" value="1"/>
</dbReference>
<dbReference type="RefSeq" id="WP_137812123.1">
    <property type="nucleotide sequence ID" value="NZ_BJFL01000002.1"/>
</dbReference>
<sequence length="312" mass="33189">MTARPRVWLAACADLPRGDGDDSALPAALDAVGVDARWVVWDDPSLDPADADLVVLRATWDYTDRRDDFLAWCESVPRLANPAGVVRWNTDKAYLLDLAEAGVAVVPTELVPPGGAPRWPDAEFVVKPTVGAGSRGAARFAASEVAAAEAHLARLHAAGHTALLQPYQPAVDAEGETELVFFAGVFSHARVKGPMLTGAATDTCGLFVTERLWPAEPDPARRRLAEDALDAASDLLGLDRAALLYARVDVIRAERGQPAVLELELAEPSLGFRQADPGAPLRFASATRAVLRSRERLTASRPAAVPASRPTG</sequence>
<dbReference type="InterPro" id="IPR053191">
    <property type="entry name" value="DcsG_Biosynth_Enzyme"/>
</dbReference>